<keyword evidence="2" id="KW-1185">Reference proteome</keyword>
<dbReference type="Gene3D" id="3.40.50.12780">
    <property type="entry name" value="N-terminal domain of ligase-like"/>
    <property type="match status" value="1"/>
</dbReference>
<dbReference type="EMBL" id="JALHLE010000044">
    <property type="protein sequence ID" value="MCJ2180837.1"/>
    <property type="molecule type" value="Genomic_DNA"/>
</dbReference>
<sequence>MGEAVDRLMGMQGSDEAYCVPIEELRETQVAALDERLQEFAGKVKLVAHRAKEAGITRIRELADVVPLLLPHTAYKSYPERVLSDGQWDRLTKWLGTVDAHPLNGVDLEGIADIDEWVERLKTAGHYISCTSGTTGKPAMLPSSPSDIEWFCKDNVNAVSWGTGVRPQQDRIVFGLAPITQVPRNAVIGEALRDAFGVPGKERFSYPVPPITVGSISRMIALRKAIAEGTARPGDIAEFEEVSAERQKAMDAAVGICADALIEARGEKLFISGMWGALFPIAEEVRNRGYGAKDFHPENISYVAGGLKGAKLPENYREFVFETFNLQAANSYQMYSMQEIQTAMPRCQKGGRYHVPPWLVCLPLNKEGDALVPIPGSGEVEGRAAFFDLSLDGRWGGLISGDRIQIDFGRCECGASSPSIRDNIARYSDLEGDDKISCSGTVDAYVRGLS</sequence>
<protein>
    <recommendedName>
        <fullName evidence="3">Acyl-protein synthetase LuxE domain-containing protein</fullName>
    </recommendedName>
</protein>
<organism evidence="1 2">
    <name type="scientific">Novosphingobium album</name>
    <name type="common">ex Hu et al. 2023</name>
    <dbReference type="NCBI Taxonomy" id="2930093"/>
    <lineage>
        <taxon>Bacteria</taxon>
        <taxon>Pseudomonadati</taxon>
        <taxon>Pseudomonadota</taxon>
        <taxon>Alphaproteobacteria</taxon>
        <taxon>Sphingomonadales</taxon>
        <taxon>Sphingomonadaceae</taxon>
        <taxon>Novosphingobium</taxon>
    </lineage>
</organism>
<reference evidence="1" key="1">
    <citation type="submission" date="2022-03" db="EMBL/GenBank/DDBJ databases">
        <title>Identification of a novel bacterium isolated from mangrove sediments.</title>
        <authorList>
            <person name="Pan X."/>
        </authorList>
    </citation>
    <scope>NUCLEOTIDE SEQUENCE</scope>
    <source>
        <strain evidence="1">B2580</strain>
    </source>
</reference>
<evidence type="ECO:0000313" key="2">
    <source>
        <dbReference type="Proteomes" id="UP001162880"/>
    </source>
</evidence>
<dbReference type="RefSeq" id="WP_243996285.1">
    <property type="nucleotide sequence ID" value="NZ_JALHLE010000044.1"/>
</dbReference>
<proteinExistence type="predicted"/>
<dbReference type="InterPro" id="IPR042099">
    <property type="entry name" value="ANL_N_sf"/>
</dbReference>
<name>A0ABT0B6Y3_9SPHN</name>
<accession>A0ABT0B6Y3</accession>
<evidence type="ECO:0008006" key="3">
    <source>
        <dbReference type="Google" id="ProtNLM"/>
    </source>
</evidence>
<evidence type="ECO:0000313" key="1">
    <source>
        <dbReference type="EMBL" id="MCJ2180837.1"/>
    </source>
</evidence>
<gene>
    <name evidence="1" type="ORF">MTR64_19885</name>
</gene>
<comment type="caution">
    <text evidence="1">The sequence shown here is derived from an EMBL/GenBank/DDBJ whole genome shotgun (WGS) entry which is preliminary data.</text>
</comment>
<dbReference type="SUPFAM" id="SSF56801">
    <property type="entry name" value="Acetyl-CoA synthetase-like"/>
    <property type="match status" value="1"/>
</dbReference>
<dbReference type="Proteomes" id="UP001162880">
    <property type="component" value="Unassembled WGS sequence"/>
</dbReference>